<accession>A0A9Q7ANH0</accession>
<dbReference type="EMBL" id="CP072943">
    <property type="protein sequence ID" value="QTX32692.1"/>
    <property type="molecule type" value="Genomic_DNA"/>
</dbReference>
<evidence type="ECO:0000313" key="1">
    <source>
        <dbReference type="EMBL" id="QTX32692.1"/>
    </source>
</evidence>
<keyword evidence="2" id="KW-1185">Reference proteome</keyword>
<proteinExistence type="predicted"/>
<protein>
    <submittedName>
        <fullName evidence="1">Uncharacterized protein</fullName>
    </submittedName>
</protein>
<sequence>MTFIYRGIALFVLALILRCLFREKDFWKQVTATMVIVPLVMRILLVK</sequence>
<dbReference type="KEGG" id="aram:KAR29_01755"/>
<organism evidence="1 2">
    <name type="scientific">Aminithiophilus ramosus</name>
    <dbReference type="NCBI Taxonomy" id="3029084"/>
    <lineage>
        <taxon>Bacteria</taxon>
        <taxon>Thermotogati</taxon>
        <taxon>Synergistota</taxon>
        <taxon>Synergistia</taxon>
        <taxon>Synergistales</taxon>
        <taxon>Aminithiophilaceae</taxon>
        <taxon>Aminithiophilus</taxon>
    </lineage>
</organism>
<dbReference type="RefSeq" id="WP_274373942.1">
    <property type="nucleotide sequence ID" value="NZ_CP072943.1"/>
</dbReference>
<dbReference type="Proteomes" id="UP000671879">
    <property type="component" value="Chromosome"/>
</dbReference>
<dbReference type="AlphaFoldDB" id="A0A9Q7ANH0"/>
<gene>
    <name evidence="1" type="ORF">KAR29_01755</name>
</gene>
<evidence type="ECO:0000313" key="2">
    <source>
        <dbReference type="Proteomes" id="UP000671879"/>
    </source>
</evidence>
<name>A0A9Q7ANH0_9BACT</name>
<reference evidence="2" key="1">
    <citation type="submission" date="2021-04" db="EMBL/GenBank/DDBJ databases">
        <title>A novel Synergistetes isolate from a pyrite-forming mixed culture.</title>
        <authorList>
            <person name="Bunk B."/>
            <person name="Sproer C."/>
            <person name="Spring S."/>
            <person name="Pester M."/>
        </authorList>
    </citation>
    <scope>NUCLEOTIDE SEQUENCE [LARGE SCALE GENOMIC DNA]</scope>
    <source>
        <strain evidence="2">J.5.4.2-T.3.5.2</strain>
    </source>
</reference>